<evidence type="ECO:0000313" key="9">
    <source>
        <dbReference type="EMBL" id="EKV29143.1"/>
    </source>
</evidence>
<dbReference type="GO" id="GO:0008270">
    <property type="term" value="F:zinc ion binding"/>
    <property type="evidence" value="ECO:0007669"/>
    <property type="project" value="InterPro"/>
</dbReference>
<evidence type="ECO:0000256" key="2">
    <source>
        <dbReference type="ARBA" id="ARBA00004963"/>
    </source>
</evidence>
<keyword evidence="6 7" id="KW-0862">Zinc</keyword>
<feature type="binding site" evidence="7">
    <location>
        <position position="59"/>
    </location>
    <ligand>
        <name>Zn(2+)</name>
        <dbReference type="ChEBI" id="CHEBI:29105"/>
        <label>1</label>
    </ligand>
</feature>
<feature type="binding site" evidence="7">
    <location>
        <position position="61"/>
    </location>
    <ligand>
        <name>Zn(2+)</name>
        <dbReference type="ChEBI" id="CHEBI:29105"/>
        <label>2</label>
    </ligand>
</feature>
<dbReference type="Pfam" id="PF16123">
    <property type="entry name" value="HAGH_C"/>
    <property type="match status" value="1"/>
</dbReference>
<dbReference type="InterPro" id="IPR001279">
    <property type="entry name" value="Metallo-B-lactamas"/>
</dbReference>
<dbReference type="GO" id="GO:0017001">
    <property type="term" value="P:antibiotic catabolic process"/>
    <property type="evidence" value="ECO:0007669"/>
    <property type="project" value="InterPro"/>
</dbReference>
<dbReference type="PANTHER" id="PTHR43705:SF1">
    <property type="entry name" value="HYDROXYACYLGLUTATHIONE HYDROLASE GLOB"/>
    <property type="match status" value="1"/>
</dbReference>
<comment type="catalytic activity">
    <reaction evidence="1 7">
        <text>an S-(2-hydroxyacyl)glutathione + H2O = a 2-hydroxy carboxylate + glutathione + H(+)</text>
        <dbReference type="Rhea" id="RHEA:21864"/>
        <dbReference type="ChEBI" id="CHEBI:15377"/>
        <dbReference type="ChEBI" id="CHEBI:15378"/>
        <dbReference type="ChEBI" id="CHEBI:57925"/>
        <dbReference type="ChEBI" id="CHEBI:58896"/>
        <dbReference type="ChEBI" id="CHEBI:71261"/>
        <dbReference type="EC" id="3.1.2.6"/>
    </reaction>
</comment>
<sequence length="256" mass="28125">MSRLEIVQIPVLNDNYVYLAHDPETQATAVVDPAVVAPVMEALERRGWRLTHILNTHHHGDHTGGNLEIKQATGCTIVGPRADAGRIPGIDVEVGEGETVRLGEAEARVFDVPGHTSGHIAYWFEDSDALFCGDTIFSLGCGRMFEGTPEQFWDSLSKLRALPDDTRVYCAHEYTQANLRFSLSVDPDNTVLRDLGTEIERLRAENRPTVPSLLGVEKAANPFLRADDPALADKLGLAGAPPERVFAEVRARKDSF</sequence>
<comment type="similarity">
    <text evidence="3 7">Belongs to the metallo-beta-lactamase superfamily. Glyoxalase II family.</text>
</comment>
<dbReference type="EMBL" id="ANHY01000013">
    <property type="protein sequence ID" value="EKV29143.1"/>
    <property type="molecule type" value="Genomic_DNA"/>
</dbReference>
<evidence type="ECO:0000256" key="5">
    <source>
        <dbReference type="ARBA" id="ARBA00022801"/>
    </source>
</evidence>
<dbReference type="SMART" id="SM00849">
    <property type="entry name" value="Lactamase_B"/>
    <property type="match status" value="1"/>
</dbReference>
<evidence type="ECO:0000256" key="3">
    <source>
        <dbReference type="ARBA" id="ARBA00006759"/>
    </source>
</evidence>
<dbReference type="PANTHER" id="PTHR43705">
    <property type="entry name" value="HYDROXYACYLGLUTATHIONE HYDROLASE"/>
    <property type="match status" value="1"/>
</dbReference>
<feature type="domain" description="Metallo-beta-lactamase" evidence="8">
    <location>
        <begin position="14"/>
        <end position="172"/>
    </location>
</feature>
<dbReference type="UniPathway" id="UPA00619">
    <property type="reaction ID" value="UER00676"/>
</dbReference>
<feature type="binding site" evidence="7">
    <location>
        <position position="62"/>
    </location>
    <ligand>
        <name>Zn(2+)</name>
        <dbReference type="ChEBI" id="CHEBI:29105"/>
        <label>2</label>
    </ligand>
</feature>
<dbReference type="Gene3D" id="3.60.15.10">
    <property type="entry name" value="Ribonuclease Z/Hydroxyacylglutathione hydrolase-like"/>
    <property type="match status" value="1"/>
</dbReference>
<dbReference type="PIRSF" id="PIRSF005457">
    <property type="entry name" value="Glx"/>
    <property type="match status" value="1"/>
</dbReference>
<comment type="pathway">
    <text evidence="2 7">Secondary metabolite metabolism; methylglyoxal degradation; (R)-lactate from methylglyoxal: step 2/2.</text>
</comment>
<dbReference type="eggNOG" id="COG0491">
    <property type="taxonomic scope" value="Bacteria"/>
</dbReference>
<dbReference type="InterPro" id="IPR001018">
    <property type="entry name" value="Beta-lactamase_class-B_CS"/>
</dbReference>
<keyword evidence="5 7" id="KW-0378">Hydrolase</keyword>
<dbReference type="Proteomes" id="UP000009881">
    <property type="component" value="Unassembled WGS sequence"/>
</dbReference>
<dbReference type="SUPFAM" id="SSF56281">
    <property type="entry name" value="Metallo-hydrolase/oxidoreductase"/>
    <property type="match status" value="1"/>
</dbReference>
<organism evidence="9 10">
    <name type="scientific">Caenispirillum salinarum AK4</name>
    <dbReference type="NCBI Taxonomy" id="1238182"/>
    <lineage>
        <taxon>Bacteria</taxon>
        <taxon>Pseudomonadati</taxon>
        <taxon>Pseudomonadota</taxon>
        <taxon>Alphaproteobacteria</taxon>
        <taxon>Rhodospirillales</taxon>
        <taxon>Novispirillaceae</taxon>
        <taxon>Caenispirillum</taxon>
    </lineage>
</organism>
<feature type="binding site" evidence="7">
    <location>
        <position position="57"/>
    </location>
    <ligand>
        <name>Zn(2+)</name>
        <dbReference type="ChEBI" id="CHEBI:29105"/>
        <label>1</label>
    </ligand>
</feature>
<dbReference type="OrthoDB" id="9802248at2"/>
<evidence type="ECO:0000256" key="1">
    <source>
        <dbReference type="ARBA" id="ARBA00001623"/>
    </source>
</evidence>
<dbReference type="InterPro" id="IPR035680">
    <property type="entry name" value="Clx_II_MBL"/>
</dbReference>
<dbReference type="Pfam" id="PF00753">
    <property type="entry name" value="Lactamase_B"/>
    <property type="match status" value="1"/>
</dbReference>
<dbReference type="InterPro" id="IPR017782">
    <property type="entry name" value="Hydroxyacylglutathione_Hdrlase"/>
</dbReference>
<dbReference type="EC" id="3.1.2.6" evidence="7"/>
<dbReference type="GO" id="GO:0008800">
    <property type="term" value="F:beta-lactamase activity"/>
    <property type="evidence" value="ECO:0007669"/>
    <property type="project" value="InterPro"/>
</dbReference>
<name>K9HFG0_9PROT</name>
<comment type="subunit">
    <text evidence="7">Monomer.</text>
</comment>
<feature type="binding site" evidence="7">
    <location>
        <position position="172"/>
    </location>
    <ligand>
        <name>Zn(2+)</name>
        <dbReference type="ChEBI" id="CHEBI:29105"/>
        <label>2</label>
    </ligand>
</feature>
<gene>
    <name evidence="7" type="primary">gloB</name>
    <name evidence="9" type="ORF">C882_0450</name>
</gene>
<dbReference type="NCBIfam" id="TIGR03413">
    <property type="entry name" value="GSH_gloB"/>
    <property type="match status" value="1"/>
</dbReference>
<comment type="function">
    <text evidence="7">Thiolesterase that catalyzes the hydrolysis of S-D-lactoyl-glutathione to form glutathione and D-lactic acid.</text>
</comment>
<dbReference type="GO" id="GO:0004416">
    <property type="term" value="F:hydroxyacylglutathione hydrolase activity"/>
    <property type="evidence" value="ECO:0007669"/>
    <property type="project" value="UniProtKB-UniRule"/>
</dbReference>
<evidence type="ECO:0000259" key="8">
    <source>
        <dbReference type="SMART" id="SM00849"/>
    </source>
</evidence>
<dbReference type="RefSeq" id="WP_009541108.1">
    <property type="nucleotide sequence ID" value="NZ_ANHY01000013.1"/>
</dbReference>
<evidence type="ECO:0000256" key="7">
    <source>
        <dbReference type="HAMAP-Rule" id="MF_01374"/>
    </source>
</evidence>
<reference evidence="9 10" key="1">
    <citation type="journal article" date="2013" name="Genome Announc.">
        <title>Draft Genome Sequence of an Alphaproteobacterium, Caenispirillum salinarum AK4(T), Isolated from a Solar Saltern.</title>
        <authorList>
            <person name="Khatri I."/>
            <person name="Singh A."/>
            <person name="Korpole S."/>
            <person name="Pinnaka A.K."/>
            <person name="Subramanian S."/>
        </authorList>
    </citation>
    <scope>NUCLEOTIDE SEQUENCE [LARGE SCALE GENOMIC DNA]</scope>
    <source>
        <strain evidence="9 10">AK4</strain>
    </source>
</reference>
<feature type="binding site" evidence="7">
    <location>
        <position position="115"/>
    </location>
    <ligand>
        <name>Zn(2+)</name>
        <dbReference type="ChEBI" id="CHEBI:29105"/>
        <label>1</label>
    </ligand>
</feature>
<comment type="caution">
    <text evidence="9">The sequence shown here is derived from an EMBL/GenBank/DDBJ whole genome shotgun (WGS) entry which is preliminary data.</text>
</comment>
<dbReference type="STRING" id="1238182.C882_0450"/>
<feature type="binding site" evidence="7">
    <location>
        <position position="134"/>
    </location>
    <ligand>
        <name>Zn(2+)</name>
        <dbReference type="ChEBI" id="CHEBI:29105"/>
        <label>1</label>
    </ligand>
</feature>
<evidence type="ECO:0000256" key="6">
    <source>
        <dbReference type="ARBA" id="ARBA00022833"/>
    </source>
</evidence>
<dbReference type="AlphaFoldDB" id="K9HFG0"/>
<dbReference type="GO" id="GO:0019243">
    <property type="term" value="P:methylglyoxal catabolic process to D-lactate via S-lactoyl-glutathione"/>
    <property type="evidence" value="ECO:0007669"/>
    <property type="project" value="UniProtKB-UniRule"/>
</dbReference>
<dbReference type="HAMAP" id="MF_01374">
    <property type="entry name" value="Glyoxalase_2"/>
    <property type="match status" value="1"/>
</dbReference>
<dbReference type="PATRIC" id="fig|1238182.3.peg.2665"/>
<dbReference type="InterPro" id="IPR050110">
    <property type="entry name" value="Glyoxalase_II_hydrolase"/>
</dbReference>
<keyword evidence="10" id="KW-1185">Reference proteome</keyword>
<proteinExistence type="inferred from homology"/>
<feature type="binding site" evidence="7">
    <location>
        <position position="134"/>
    </location>
    <ligand>
        <name>Zn(2+)</name>
        <dbReference type="ChEBI" id="CHEBI:29105"/>
        <label>2</label>
    </ligand>
</feature>
<comment type="cofactor">
    <cofactor evidence="7">
        <name>Zn(2+)</name>
        <dbReference type="ChEBI" id="CHEBI:29105"/>
    </cofactor>
    <text evidence="7">Binds 2 Zn(2+) ions per subunit.</text>
</comment>
<protein>
    <recommendedName>
        <fullName evidence="7">Hydroxyacylglutathione hydrolase</fullName>
        <ecNumber evidence="7">3.1.2.6</ecNumber>
    </recommendedName>
    <alternativeName>
        <fullName evidence="7">Glyoxalase II</fullName>
        <shortName evidence="7">Glx II</shortName>
    </alternativeName>
</protein>
<dbReference type="CDD" id="cd07723">
    <property type="entry name" value="hydroxyacylglutathione_hydrolase_MBL-fold"/>
    <property type="match status" value="1"/>
</dbReference>
<dbReference type="PROSITE" id="PS00743">
    <property type="entry name" value="BETA_LACTAMASE_B_1"/>
    <property type="match status" value="1"/>
</dbReference>
<dbReference type="InterPro" id="IPR036866">
    <property type="entry name" value="RibonucZ/Hydroxyglut_hydro"/>
</dbReference>
<dbReference type="InterPro" id="IPR032282">
    <property type="entry name" value="HAGH_C"/>
</dbReference>
<keyword evidence="4 7" id="KW-0479">Metal-binding</keyword>
<evidence type="ECO:0000313" key="10">
    <source>
        <dbReference type="Proteomes" id="UP000009881"/>
    </source>
</evidence>
<accession>K9HFG0</accession>
<evidence type="ECO:0000256" key="4">
    <source>
        <dbReference type="ARBA" id="ARBA00022723"/>
    </source>
</evidence>